<evidence type="ECO:0008006" key="3">
    <source>
        <dbReference type="Google" id="ProtNLM"/>
    </source>
</evidence>
<dbReference type="AlphaFoldDB" id="A0A382UFT5"/>
<proteinExistence type="predicted"/>
<evidence type="ECO:0000313" key="2">
    <source>
        <dbReference type="EMBL" id="SVD33129.1"/>
    </source>
</evidence>
<feature type="non-terminal residue" evidence="2">
    <location>
        <position position="66"/>
    </location>
</feature>
<gene>
    <name evidence="2" type="ORF">METZ01_LOCUS385983</name>
</gene>
<reference evidence="2" key="1">
    <citation type="submission" date="2018-05" db="EMBL/GenBank/DDBJ databases">
        <authorList>
            <person name="Lanie J.A."/>
            <person name="Ng W.-L."/>
            <person name="Kazmierczak K.M."/>
            <person name="Andrzejewski T.M."/>
            <person name="Davidsen T.M."/>
            <person name="Wayne K.J."/>
            <person name="Tettelin H."/>
            <person name="Glass J.I."/>
            <person name="Rusch D."/>
            <person name="Podicherti R."/>
            <person name="Tsui H.-C.T."/>
            <person name="Winkler M.E."/>
        </authorList>
    </citation>
    <scope>NUCLEOTIDE SEQUENCE</scope>
</reference>
<dbReference type="EMBL" id="UINC01143923">
    <property type="protein sequence ID" value="SVD33129.1"/>
    <property type="molecule type" value="Genomic_DNA"/>
</dbReference>
<organism evidence="2">
    <name type="scientific">marine metagenome</name>
    <dbReference type="NCBI Taxonomy" id="408172"/>
    <lineage>
        <taxon>unclassified sequences</taxon>
        <taxon>metagenomes</taxon>
        <taxon>ecological metagenomes</taxon>
    </lineage>
</organism>
<evidence type="ECO:0000256" key="1">
    <source>
        <dbReference type="SAM" id="Phobius"/>
    </source>
</evidence>
<feature type="transmembrane region" description="Helical" evidence="1">
    <location>
        <begin position="12"/>
        <end position="30"/>
    </location>
</feature>
<keyword evidence="1" id="KW-0812">Transmembrane</keyword>
<name>A0A382UFT5_9ZZZZ</name>
<protein>
    <recommendedName>
        <fullName evidence="3">DedA family protein</fullName>
    </recommendedName>
</protein>
<keyword evidence="1" id="KW-0472">Membrane</keyword>
<feature type="transmembrane region" description="Helical" evidence="1">
    <location>
        <begin position="42"/>
        <end position="63"/>
    </location>
</feature>
<keyword evidence="1" id="KW-1133">Transmembrane helix</keyword>
<sequence>MKLLRRLYDWVLRWSATPYALPALFLIAFVESSVFPIPPDVLLIAMVVAVPLEWARFAFVCTAGSV</sequence>
<accession>A0A382UFT5</accession>